<dbReference type="OrthoDB" id="5833798at2759"/>
<evidence type="ECO:0000313" key="1">
    <source>
        <dbReference type="EMBL" id="VDP26499.1"/>
    </source>
</evidence>
<dbReference type="Proteomes" id="UP000050761">
    <property type="component" value="Unassembled WGS sequence"/>
</dbReference>
<gene>
    <name evidence="1" type="ORF">HPBE_LOCUS21565</name>
</gene>
<dbReference type="AlphaFoldDB" id="A0A183GGH1"/>
<name>A0A183GGH1_HELPZ</name>
<dbReference type="EMBL" id="UZAH01033130">
    <property type="protein sequence ID" value="VDP26499.1"/>
    <property type="molecule type" value="Genomic_DNA"/>
</dbReference>
<organism evidence="2 3">
    <name type="scientific">Heligmosomoides polygyrus</name>
    <name type="common">Parasitic roundworm</name>
    <dbReference type="NCBI Taxonomy" id="6339"/>
    <lineage>
        <taxon>Eukaryota</taxon>
        <taxon>Metazoa</taxon>
        <taxon>Ecdysozoa</taxon>
        <taxon>Nematoda</taxon>
        <taxon>Chromadorea</taxon>
        <taxon>Rhabditida</taxon>
        <taxon>Rhabditina</taxon>
        <taxon>Rhabditomorpha</taxon>
        <taxon>Strongyloidea</taxon>
        <taxon>Heligmosomidae</taxon>
        <taxon>Heligmosomoides</taxon>
    </lineage>
</organism>
<dbReference type="PANTHER" id="PTHR19446">
    <property type="entry name" value="REVERSE TRANSCRIPTASES"/>
    <property type="match status" value="1"/>
</dbReference>
<accession>A0A3P8FTX7</accession>
<reference evidence="1 2" key="1">
    <citation type="submission" date="2018-11" db="EMBL/GenBank/DDBJ databases">
        <authorList>
            <consortium name="Pathogen Informatics"/>
        </authorList>
    </citation>
    <scope>NUCLEOTIDE SEQUENCE [LARGE SCALE GENOMIC DNA]</scope>
</reference>
<keyword evidence="2" id="KW-1185">Reference proteome</keyword>
<evidence type="ECO:0000313" key="2">
    <source>
        <dbReference type="Proteomes" id="UP000050761"/>
    </source>
</evidence>
<evidence type="ECO:0000313" key="3">
    <source>
        <dbReference type="WBParaSite" id="HPBE_0002156601-mRNA-1"/>
    </source>
</evidence>
<reference evidence="3" key="2">
    <citation type="submission" date="2019-09" db="UniProtKB">
        <authorList>
            <consortium name="WormBaseParasite"/>
        </authorList>
    </citation>
    <scope>IDENTIFICATION</scope>
</reference>
<accession>A0A183GGH1</accession>
<sequence>MNTKRALYLCATQSTTPGSCAAVKSSLCGRFTITPTYSFASRIRQKQNMFCYCLEDGDSPYSTRSCRSGLPFRLFPCKWSAEFFNQVVKEKKVPKCCHNSTTIPIWKKGSPADCSNYRPIRLLSHSTKIFERISIDEFVKSSGPTSAVLVCCGTIDAIHAARLLVEKHRQKQKPVHIAFVDALRQHGVPEELIEWVRMLYPCPKSSV</sequence>
<dbReference type="WBParaSite" id="HPBE_0002156601-mRNA-1">
    <property type="protein sequence ID" value="HPBE_0002156601-mRNA-1"/>
    <property type="gene ID" value="HPBE_0002156601"/>
</dbReference>
<protein>
    <submittedName>
        <fullName evidence="3">Rhodanese domain-containing protein</fullName>
    </submittedName>
</protein>
<proteinExistence type="predicted"/>